<accession>A0A2P1P7W3</accession>
<dbReference type="RefSeq" id="WP_106874219.1">
    <property type="nucleotide sequence ID" value="NZ_CP027845.1"/>
</dbReference>
<evidence type="ECO:0000313" key="2">
    <source>
        <dbReference type="EMBL" id="AVP87353.1"/>
    </source>
</evidence>
<sequence>MKYSKIITRKTSLWLLLATIILLTGSLIKDHFDYVTLEKLFADVTKIPGDSWDEQYKDVKIKDKYKVVYIPTVGGEHSAAKYFQHAAEKIGWEVKIYPMTIQGKEDEIISFNPDFIIGTFLNTTDRGFLDTLLQYKKYYWISMPIKSRIKKSLDTVLKTDARLWYIVYSGAGMLSCPEEEIGLYKIMWNKLNKPFYGIKFLPLPPSNDYEPAEPKRVFWGGVSGDGFRFSQRYKSFITLLSQKVPIKVYGPRYTYHFLESKLYGGYIPPGLENIEAIRKNGIYLVSHQKAHFDGNVPSMKPFEAAAANVITISDMHPFVMKHFGDSMLYFDHNASPEEMYRQVEKHVSWILENPDRAKEMANRAHQIFLEKFTVDQDLIRIAKMHEYILTQEKQMNLEYPFSYGDVCN</sequence>
<dbReference type="KEGG" id="ptc:phytr_4020"/>
<dbReference type="Pfam" id="PF13524">
    <property type="entry name" value="Glyco_trans_1_2"/>
    <property type="match status" value="1"/>
</dbReference>
<proteinExistence type="predicted"/>
<dbReference type="OrthoDB" id="7292736at2"/>
<evidence type="ECO:0000313" key="3">
    <source>
        <dbReference type="Proteomes" id="UP000241762"/>
    </source>
</evidence>
<evidence type="ECO:0000259" key="1">
    <source>
        <dbReference type="Pfam" id="PF13524"/>
    </source>
</evidence>
<protein>
    <recommendedName>
        <fullName evidence="1">Spore protein YkvP/CgeB glycosyl transferase-like domain-containing protein</fullName>
    </recommendedName>
</protein>
<feature type="domain" description="Spore protein YkvP/CgeB glycosyl transferase-like" evidence="1">
    <location>
        <begin position="242"/>
        <end position="377"/>
    </location>
</feature>
<dbReference type="InterPro" id="IPR055259">
    <property type="entry name" value="YkvP/CgeB_Glyco_trans-like"/>
</dbReference>
<gene>
    <name evidence="2" type="ORF">phytr_4020</name>
</gene>
<name>A0A2P1P7W3_9RICK</name>
<dbReference type="EMBL" id="CP027845">
    <property type="protein sequence ID" value="AVP87353.1"/>
    <property type="molecule type" value="Genomic_DNA"/>
</dbReference>
<dbReference type="AlphaFoldDB" id="A0A2P1P7W3"/>
<keyword evidence="3" id="KW-1185">Reference proteome</keyword>
<dbReference type="Proteomes" id="UP000241762">
    <property type="component" value="Chromosome"/>
</dbReference>
<organism evidence="2 3">
    <name type="scientific">Candidatus Phycorickettsia trachydisci</name>
    <dbReference type="NCBI Taxonomy" id="2115978"/>
    <lineage>
        <taxon>Bacteria</taxon>
        <taxon>Pseudomonadati</taxon>
        <taxon>Pseudomonadota</taxon>
        <taxon>Alphaproteobacteria</taxon>
        <taxon>Rickettsiales</taxon>
        <taxon>Rickettsiaceae</taxon>
        <taxon>Candidatus Phycorickettsia</taxon>
    </lineage>
</organism>
<reference evidence="2 3" key="1">
    <citation type="submission" date="2018-03" db="EMBL/GenBank/DDBJ databases">
        <title>A gene transfer event suggests a long-term partnership between eustigmatophyte algae and a novel lineage of endosymbiotic bacteria.</title>
        <authorList>
            <person name="Yurchenko T."/>
            <person name="Sevcikova T."/>
            <person name="Pribyl P."/>
            <person name="El Karkouri K."/>
            <person name="Klimes V."/>
            <person name="Amaral R."/>
            <person name="Zbrankova V."/>
            <person name="Kim E."/>
            <person name="Raoult D."/>
            <person name="Santos L.M.A."/>
            <person name="Elias M."/>
        </authorList>
    </citation>
    <scope>NUCLEOTIDE SEQUENCE [LARGE SCALE GENOMIC DNA]</scope>
    <source>
        <strain evidence="2">CCALA 838</strain>
    </source>
</reference>